<gene>
    <name evidence="2" type="ORF">KIF53_01365</name>
</gene>
<dbReference type="InterPro" id="IPR001845">
    <property type="entry name" value="HTH_ArsR_DNA-bd_dom"/>
</dbReference>
<organism evidence="2 3">
    <name type="scientific">Chromobacterium subtsugae</name>
    <dbReference type="NCBI Taxonomy" id="251747"/>
    <lineage>
        <taxon>Bacteria</taxon>
        <taxon>Pseudomonadati</taxon>
        <taxon>Pseudomonadota</taxon>
        <taxon>Betaproteobacteria</taxon>
        <taxon>Neisseriales</taxon>
        <taxon>Chromobacteriaceae</taxon>
        <taxon>Chromobacterium</taxon>
    </lineage>
</organism>
<protein>
    <submittedName>
        <fullName evidence="2">ArsR family transcriptional regulator</fullName>
    </submittedName>
</protein>
<name>A0ABS7FA21_9NEIS</name>
<evidence type="ECO:0000259" key="1">
    <source>
        <dbReference type="Pfam" id="PF01022"/>
    </source>
</evidence>
<dbReference type="CDD" id="cd00090">
    <property type="entry name" value="HTH_ARSR"/>
    <property type="match status" value="1"/>
</dbReference>
<feature type="domain" description="HTH arsR-type" evidence="1">
    <location>
        <begin position="6"/>
        <end position="35"/>
    </location>
</feature>
<evidence type="ECO:0000313" key="3">
    <source>
        <dbReference type="Proteomes" id="UP000711178"/>
    </source>
</evidence>
<dbReference type="Gene3D" id="1.10.10.10">
    <property type="entry name" value="Winged helix-like DNA-binding domain superfamily/Winged helix DNA-binding domain"/>
    <property type="match status" value="1"/>
</dbReference>
<keyword evidence="3" id="KW-1185">Reference proteome</keyword>
<evidence type="ECO:0000313" key="2">
    <source>
        <dbReference type="EMBL" id="MBW8286285.1"/>
    </source>
</evidence>
<comment type="caution">
    <text evidence="2">The sequence shown here is derived from an EMBL/GenBank/DDBJ whole genome shotgun (WGS) entry which is preliminary data.</text>
</comment>
<dbReference type="RefSeq" id="WP_080770126.1">
    <property type="nucleotide sequence ID" value="NZ_CP142381.1"/>
</dbReference>
<proteinExistence type="predicted"/>
<sequence length="76" mass="8183">MSVEAILASLQSGPKTAAELCAQLGLSQPTLSRRLQEAGARVVRVGSARDELISKLQVSREGALPQLHFALHFPKF</sequence>
<dbReference type="InterPro" id="IPR036390">
    <property type="entry name" value="WH_DNA-bd_sf"/>
</dbReference>
<dbReference type="GeneID" id="97008070"/>
<dbReference type="InterPro" id="IPR036388">
    <property type="entry name" value="WH-like_DNA-bd_sf"/>
</dbReference>
<dbReference type="InterPro" id="IPR011991">
    <property type="entry name" value="ArsR-like_HTH"/>
</dbReference>
<dbReference type="Proteomes" id="UP000711178">
    <property type="component" value="Unassembled WGS sequence"/>
</dbReference>
<dbReference type="Pfam" id="PF01022">
    <property type="entry name" value="HTH_5"/>
    <property type="match status" value="1"/>
</dbReference>
<reference evidence="2 3" key="1">
    <citation type="submission" date="2021-05" db="EMBL/GenBank/DDBJ databases">
        <title>Draft Whole Genome Sequencing Of Biosensor Chromobacterium violaceum Strain CV026 Reveals A Regulatory RNA In Chromobacterium violaceum Phenotype Regulatory Network.</title>
        <authorList>
            <person name="Hong K.W."/>
            <person name="Chan K.G."/>
            <person name="Chang C.-Y."/>
        </authorList>
    </citation>
    <scope>NUCLEOTIDE SEQUENCE [LARGE SCALE GENOMIC DNA]</scope>
    <source>
        <strain evidence="2 3">ATCC 31532</strain>
    </source>
</reference>
<dbReference type="EMBL" id="JAHDTB010000001">
    <property type="protein sequence ID" value="MBW8286285.1"/>
    <property type="molecule type" value="Genomic_DNA"/>
</dbReference>
<dbReference type="SUPFAM" id="SSF46785">
    <property type="entry name" value="Winged helix' DNA-binding domain"/>
    <property type="match status" value="1"/>
</dbReference>
<accession>A0ABS7FA21</accession>